<dbReference type="GO" id="GO:0035556">
    <property type="term" value="P:intracellular signal transduction"/>
    <property type="evidence" value="ECO:0007669"/>
    <property type="project" value="InterPro"/>
</dbReference>
<dbReference type="InterPro" id="IPR036390">
    <property type="entry name" value="WH_DNA-bd_sf"/>
</dbReference>
<dbReference type="Pfam" id="PF00169">
    <property type="entry name" value="PH"/>
    <property type="match status" value="2"/>
</dbReference>
<sequence>MMVEEIQKEGFMIKKGHIRHNWKSRWFILYSSRLDYFKSKGDLVPKGSIRLKGCSVICPDPEYVKKECVFRLIEIYGTEYLLQCANEEERTSWVDCISQAVRKLESISKSSLKISDRPDLGSPPVEDKTFSNDSLVVLQNRVTHEDLLSAMQDPEAGITLTNHTVGAEHFKMCFSGEDLISWLLSWAFVQSREEGRIVAGQLLEKAFLHPVGPELEKSFKRTASRMAFGDGSSNLYRFSLLHTNSSLDVDFDLSDSSDDSDDDGVLDNFQGKIIKQGFLVKKGQVRHNWKVRKFVLYDEPMKLVYYSPTKSEKKGRIKLFGSEVNVLNEEEDEDATCAKGAKRIVREHCLVLRTKKNTKYILQAPSLEEMRVWVRTLEGLFDKYKT</sequence>
<feature type="domain" description="PH" evidence="4">
    <location>
        <begin position="272"/>
        <end position="382"/>
    </location>
</feature>
<feature type="domain" description="PH" evidence="4">
    <location>
        <begin position="5"/>
        <end position="102"/>
    </location>
</feature>
<evidence type="ECO:0000259" key="5">
    <source>
        <dbReference type="PROSITE" id="PS50186"/>
    </source>
</evidence>
<accession>A0A7M5XEF3</accession>
<dbReference type="GO" id="GO:0030036">
    <property type="term" value="P:actin cytoskeleton organization"/>
    <property type="evidence" value="ECO:0007669"/>
    <property type="project" value="TreeGrafter"/>
</dbReference>
<evidence type="ECO:0000313" key="7">
    <source>
        <dbReference type="Proteomes" id="UP000594262"/>
    </source>
</evidence>
<name>A0A7M5XEF3_9CNID</name>
<evidence type="ECO:0000256" key="3">
    <source>
        <dbReference type="ARBA" id="ARBA00022990"/>
    </source>
</evidence>
<evidence type="ECO:0000256" key="1">
    <source>
        <dbReference type="ARBA" id="ARBA00022553"/>
    </source>
</evidence>
<dbReference type="FunFam" id="2.30.29.30:FF:000286">
    <property type="entry name" value="PH-protein kinase domain containing protein"/>
    <property type="match status" value="1"/>
</dbReference>
<dbReference type="SMART" id="SM00049">
    <property type="entry name" value="DEP"/>
    <property type="match status" value="1"/>
</dbReference>
<dbReference type="Pfam" id="PF00610">
    <property type="entry name" value="DEP"/>
    <property type="match status" value="1"/>
</dbReference>
<evidence type="ECO:0000256" key="2">
    <source>
        <dbReference type="ARBA" id="ARBA00022737"/>
    </source>
</evidence>
<dbReference type="InterPro" id="IPR036388">
    <property type="entry name" value="WH-like_DNA-bd_sf"/>
</dbReference>
<dbReference type="InterPro" id="IPR001849">
    <property type="entry name" value="PH_domain"/>
</dbReference>
<dbReference type="GeneID" id="136824754"/>
<keyword evidence="7" id="KW-1185">Reference proteome</keyword>
<dbReference type="PANTHER" id="PTHR12092:SF16">
    <property type="entry name" value="PH DOMAIN-CONTAINING PROTEIN"/>
    <property type="match status" value="1"/>
</dbReference>
<dbReference type="Gene3D" id="1.10.10.10">
    <property type="entry name" value="Winged helix-like DNA-binding domain superfamily/Winged helix DNA-binding domain"/>
    <property type="match status" value="1"/>
</dbReference>
<dbReference type="PROSITE" id="PS50186">
    <property type="entry name" value="DEP"/>
    <property type="match status" value="1"/>
</dbReference>
<dbReference type="OrthoDB" id="185175at2759"/>
<dbReference type="RefSeq" id="XP_066936828.1">
    <property type="nucleotide sequence ID" value="XM_067080727.1"/>
</dbReference>
<keyword evidence="3" id="KW-0007">Acetylation</keyword>
<evidence type="ECO:0000259" key="4">
    <source>
        <dbReference type="PROSITE" id="PS50003"/>
    </source>
</evidence>
<keyword evidence="2" id="KW-0677">Repeat</keyword>
<dbReference type="PANTHER" id="PTHR12092">
    <property type="entry name" value="PLECKSTRIN"/>
    <property type="match status" value="1"/>
</dbReference>
<dbReference type="SUPFAM" id="SSF50729">
    <property type="entry name" value="PH domain-like"/>
    <property type="match status" value="2"/>
</dbReference>
<protein>
    <submittedName>
        <fullName evidence="6">Uncharacterized protein</fullName>
    </submittedName>
</protein>
<dbReference type="Proteomes" id="UP000594262">
    <property type="component" value="Unplaced"/>
</dbReference>
<feature type="domain" description="DEP" evidence="5">
    <location>
        <begin position="154"/>
        <end position="240"/>
    </location>
</feature>
<reference evidence="6" key="1">
    <citation type="submission" date="2021-01" db="UniProtKB">
        <authorList>
            <consortium name="EnsemblMetazoa"/>
        </authorList>
    </citation>
    <scope>IDENTIFICATION</scope>
</reference>
<dbReference type="InterPro" id="IPR037370">
    <property type="entry name" value="Pleckstrin"/>
</dbReference>
<dbReference type="PROSITE" id="PS50003">
    <property type="entry name" value="PH_DOMAIN"/>
    <property type="match status" value="2"/>
</dbReference>
<dbReference type="SUPFAM" id="SSF46785">
    <property type="entry name" value="Winged helix' DNA-binding domain"/>
    <property type="match status" value="1"/>
</dbReference>
<organism evidence="6 7">
    <name type="scientific">Clytia hemisphaerica</name>
    <dbReference type="NCBI Taxonomy" id="252671"/>
    <lineage>
        <taxon>Eukaryota</taxon>
        <taxon>Metazoa</taxon>
        <taxon>Cnidaria</taxon>
        <taxon>Hydrozoa</taxon>
        <taxon>Hydroidolina</taxon>
        <taxon>Leptothecata</taxon>
        <taxon>Obeliida</taxon>
        <taxon>Clytiidae</taxon>
        <taxon>Clytia</taxon>
    </lineage>
</organism>
<dbReference type="AlphaFoldDB" id="A0A7M5XEF3"/>
<keyword evidence="1" id="KW-0597">Phosphoprotein</keyword>
<dbReference type="SMART" id="SM00233">
    <property type="entry name" value="PH"/>
    <property type="match status" value="2"/>
</dbReference>
<dbReference type="GO" id="GO:0005886">
    <property type="term" value="C:plasma membrane"/>
    <property type="evidence" value="ECO:0007669"/>
    <property type="project" value="TreeGrafter"/>
</dbReference>
<dbReference type="InterPro" id="IPR000591">
    <property type="entry name" value="DEP_dom"/>
</dbReference>
<evidence type="ECO:0000313" key="6">
    <source>
        <dbReference type="EnsemblMetazoa" id="CLYHEMP020741.1"/>
    </source>
</evidence>
<proteinExistence type="predicted"/>
<dbReference type="EnsemblMetazoa" id="CLYHEMT020741.1">
    <property type="protein sequence ID" value="CLYHEMP020741.1"/>
    <property type="gene ID" value="CLYHEMG020741"/>
</dbReference>
<dbReference type="Gene3D" id="2.30.29.30">
    <property type="entry name" value="Pleckstrin-homology domain (PH domain)/Phosphotyrosine-binding domain (PTB)"/>
    <property type="match status" value="2"/>
</dbReference>
<dbReference type="InterPro" id="IPR011993">
    <property type="entry name" value="PH-like_dom_sf"/>
</dbReference>